<keyword evidence="2" id="KW-0812">Transmembrane</keyword>
<feature type="region of interest" description="Disordered" evidence="1">
    <location>
        <begin position="1"/>
        <end position="48"/>
    </location>
</feature>
<keyword evidence="2" id="KW-0472">Membrane</keyword>
<evidence type="ECO:0000256" key="1">
    <source>
        <dbReference type="SAM" id="MobiDB-lite"/>
    </source>
</evidence>
<protein>
    <recommendedName>
        <fullName evidence="4">DUF3040 domain-containing protein</fullName>
    </recommendedName>
</protein>
<sequence length="136" mass="14848">MKHQDATPSRGTGRDRARQDRTGQARTDRERSGPERSEPPRPADEERTARELADALHALAGGVLPDPDAYRTARGEWLRRERRRRLVLTVLVAVVFTLATLIGLWVLNRTPAEPGVIFSGLGAAAADGPSLPRPPG</sequence>
<evidence type="ECO:0000313" key="3">
    <source>
        <dbReference type="EMBL" id="XDP93433.1"/>
    </source>
</evidence>
<feature type="compositionally biased region" description="Basic and acidic residues" evidence="1">
    <location>
        <begin position="12"/>
        <end position="48"/>
    </location>
</feature>
<dbReference type="AlphaFoldDB" id="A0AB39LKM8"/>
<reference evidence="3" key="1">
    <citation type="submission" date="2024-07" db="EMBL/GenBank/DDBJ databases">
        <authorList>
            <person name="Yu S.T."/>
        </authorList>
    </citation>
    <scope>NUCLEOTIDE SEQUENCE</scope>
    <source>
        <strain evidence="3">R02</strain>
    </source>
</reference>
<accession>A0AB39LKM8</accession>
<evidence type="ECO:0008006" key="4">
    <source>
        <dbReference type="Google" id="ProtNLM"/>
    </source>
</evidence>
<organism evidence="3">
    <name type="scientific">Streptomyces sp. R02</name>
    <dbReference type="NCBI Taxonomy" id="3238623"/>
    <lineage>
        <taxon>Bacteria</taxon>
        <taxon>Bacillati</taxon>
        <taxon>Actinomycetota</taxon>
        <taxon>Actinomycetes</taxon>
        <taxon>Kitasatosporales</taxon>
        <taxon>Streptomycetaceae</taxon>
        <taxon>Streptomyces</taxon>
    </lineage>
</organism>
<feature type="compositionally biased region" description="Polar residues" evidence="1">
    <location>
        <begin position="1"/>
        <end position="10"/>
    </location>
</feature>
<gene>
    <name evidence="3" type="ORF">AB5J57_07815</name>
</gene>
<proteinExistence type="predicted"/>
<evidence type="ECO:0000256" key="2">
    <source>
        <dbReference type="SAM" id="Phobius"/>
    </source>
</evidence>
<dbReference type="RefSeq" id="WP_369155351.1">
    <property type="nucleotide sequence ID" value="NZ_CP163429.1"/>
</dbReference>
<feature type="transmembrane region" description="Helical" evidence="2">
    <location>
        <begin position="86"/>
        <end position="107"/>
    </location>
</feature>
<dbReference type="EMBL" id="CP163429">
    <property type="protein sequence ID" value="XDP93433.1"/>
    <property type="molecule type" value="Genomic_DNA"/>
</dbReference>
<name>A0AB39LKM8_9ACTN</name>
<keyword evidence="2" id="KW-1133">Transmembrane helix</keyword>